<sequence>MIVVVAGRWFHQYQVVGRGLPLETDGDPKIYRMKLWATNKVRAKSKFWYFLRKLKKVRKSNGQIIAINEGSPPLHPDHQNCYRSGLALQDREVKAVPQLQNQFPLGVQEGLGSAVIFCVCSSDIVLLLGIE</sequence>
<comment type="caution">
    <text evidence="1">The sequence shown here is derived from an EMBL/GenBank/DDBJ whole genome shotgun (WGS) entry which is preliminary data.</text>
</comment>
<organism evidence="1 2">
    <name type="scientific">Vaccinium darrowii</name>
    <dbReference type="NCBI Taxonomy" id="229202"/>
    <lineage>
        <taxon>Eukaryota</taxon>
        <taxon>Viridiplantae</taxon>
        <taxon>Streptophyta</taxon>
        <taxon>Embryophyta</taxon>
        <taxon>Tracheophyta</taxon>
        <taxon>Spermatophyta</taxon>
        <taxon>Magnoliopsida</taxon>
        <taxon>eudicotyledons</taxon>
        <taxon>Gunneridae</taxon>
        <taxon>Pentapetalae</taxon>
        <taxon>asterids</taxon>
        <taxon>Ericales</taxon>
        <taxon>Ericaceae</taxon>
        <taxon>Vaccinioideae</taxon>
        <taxon>Vaccinieae</taxon>
        <taxon>Vaccinium</taxon>
    </lineage>
</organism>
<accession>A0ACB7XFW9</accession>
<dbReference type="Proteomes" id="UP000828048">
    <property type="component" value="Chromosome 10"/>
</dbReference>
<dbReference type="EMBL" id="CM037160">
    <property type="protein sequence ID" value="KAH7839649.1"/>
    <property type="molecule type" value="Genomic_DNA"/>
</dbReference>
<evidence type="ECO:0000313" key="1">
    <source>
        <dbReference type="EMBL" id="KAH7839649.1"/>
    </source>
</evidence>
<evidence type="ECO:0000313" key="2">
    <source>
        <dbReference type="Proteomes" id="UP000828048"/>
    </source>
</evidence>
<keyword evidence="2" id="KW-1185">Reference proteome</keyword>
<protein>
    <submittedName>
        <fullName evidence="1">Uncharacterized protein</fullName>
    </submittedName>
</protein>
<name>A0ACB7XFW9_9ERIC</name>
<reference evidence="1 2" key="1">
    <citation type="journal article" date="2021" name="Hortic Res">
        <title>High-quality reference genome and annotation aids understanding of berry development for evergreen blueberry (Vaccinium darrowii).</title>
        <authorList>
            <person name="Yu J."/>
            <person name="Hulse-Kemp A.M."/>
            <person name="Babiker E."/>
            <person name="Staton M."/>
        </authorList>
    </citation>
    <scope>NUCLEOTIDE SEQUENCE [LARGE SCALE GENOMIC DNA]</scope>
    <source>
        <strain evidence="2">cv. NJ 8807/NJ 8810</strain>
        <tissue evidence="1">Young leaf</tissue>
    </source>
</reference>
<proteinExistence type="predicted"/>
<gene>
    <name evidence="1" type="ORF">Vadar_006836</name>
</gene>